<comment type="subcellular location">
    <subcellularLocation>
        <location evidence="3">Cytoplasm</location>
    </subcellularLocation>
    <subcellularLocation>
        <location evidence="2">Nucleus</location>
    </subcellularLocation>
</comment>
<dbReference type="InterPro" id="IPR027887">
    <property type="entry name" value="DUF4464"/>
</dbReference>
<evidence type="ECO:0000256" key="2">
    <source>
        <dbReference type="ARBA" id="ARBA00004123"/>
    </source>
</evidence>
<organism evidence="7">
    <name type="scientific">Arion vulgaris</name>
    <dbReference type="NCBI Taxonomy" id="1028688"/>
    <lineage>
        <taxon>Eukaryota</taxon>
        <taxon>Metazoa</taxon>
        <taxon>Spiralia</taxon>
        <taxon>Lophotrochozoa</taxon>
        <taxon>Mollusca</taxon>
        <taxon>Gastropoda</taxon>
        <taxon>Heterobranchia</taxon>
        <taxon>Euthyneura</taxon>
        <taxon>Panpulmonata</taxon>
        <taxon>Eupulmonata</taxon>
        <taxon>Stylommatophora</taxon>
        <taxon>Helicina</taxon>
        <taxon>Arionoidea</taxon>
        <taxon>Arionidae</taxon>
        <taxon>Arion</taxon>
    </lineage>
</organism>
<dbReference type="GO" id="GO:0005634">
    <property type="term" value="C:nucleus"/>
    <property type="evidence" value="ECO:0007669"/>
    <property type="project" value="UniProtKB-SubCell"/>
</dbReference>
<dbReference type="EMBL" id="HACG01027137">
    <property type="protein sequence ID" value="CEK74002.1"/>
    <property type="molecule type" value="Transcribed_RNA"/>
</dbReference>
<evidence type="ECO:0000256" key="6">
    <source>
        <dbReference type="ARBA" id="ARBA00023242"/>
    </source>
</evidence>
<gene>
    <name evidence="7" type="primary">ORF89268</name>
</gene>
<evidence type="ECO:0000313" key="7">
    <source>
        <dbReference type="EMBL" id="CEK74002.1"/>
    </source>
</evidence>
<protein>
    <recommendedName>
        <fullName evidence="4">Cilia- and flagella-associated protein 299</fullName>
    </recommendedName>
</protein>
<proteinExistence type="predicted"/>
<sequence length="68" mass="7802">MLLFIAGQEVSSYLDYSHRLATEDFRPIFDGKKKLTPKTTDLSFFNWETQNVSSKSSPNYEASCFSLL</sequence>
<dbReference type="PANTHER" id="PTHR33588">
    <property type="entry name" value="CILIA- AND FLAGELLA-ASSOCIATED PROTEIN 299"/>
    <property type="match status" value="1"/>
</dbReference>
<dbReference type="AlphaFoldDB" id="A0A0B7A0B3"/>
<dbReference type="PANTHER" id="PTHR33588:SF1">
    <property type="entry name" value="CILIA- AND FLAGELLA-ASSOCIATED PROTEIN 299"/>
    <property type="match status" value="1"/>
</dbReference>
<keyword evidence="5" id="KW-0963">Cytoplasm</keyword>
<comment type="function">
    <text evidence="1">May be involved in spermatogenesis.</text>
</comment>
<name>A0A0B7A0B3_9EUPU</name>
<dbReference type="GO" id="GO:0005737">
    <property type="term" value="C:cytoplasm"/>
    <property type="evidence" value="ECO:0007669"/>
    <property type="project" value="UniProtKB-SubCell"/>
</dbReference>
<reference evidence="7" key="1">
    <citation type="submission" date="2014-12" db="EMBL/GenBank/DDBJ databases">
        <title>Insight into the proteome of Arion vulgaris.</title>
        <authorList>
            <person name="Aradska J."/>
            <person name="Bulat T."/>
            <person name="Smidak R."/>
            <person name="Sarate P."/>
            <person name="Gangsoo J."/>
            <person name="Sialana F."/>
            <person name="Bilban M."/>
            <person name="Lubec G."/>
        </authorList>
    </citation>
    <scope>NUCLEOTIDE SEQUENCE</scope>
    <source>
        <tissue evidence="7">Skin</tissue>
    </source>
</reference>
<keyword evidence="6" id="KW-0539">Nucleus</keyword>
<evidence type="ECO:0000256" key="4">
    <source>
        <dbReference type="ARBA" id="ARBA00021436"/>
    </source>
</evidence>
<dbReference type="Pfam" id="PF14713">
    <property type="entry name" value="DUF4464"/>
    <property type="match status" value="1"/>
</dbReference>
<evidence type="ECO:0000256" key="1">
    <source>
        <dbReference type="ARBA" id="ARBA00003056"/>
    </source>
</evidence>
<evidence type="ECO:0000256" key="3">
    <source>
        <dbReference type="ARBA" id="ARBA00004496"/>
    </source>
</evidence>
<evidence type="ECO:0000256" key="5">
    <source>
        <dbReference type="ARBA" id="ARBA00022490"/>
    </source>
</evidence>
<accession>A0A0B7A0B3</accession>